<name>A0ABP7PHQ6_9SPHI</name>
<dbReference type="InterPro" id="IPR036388">
    <property type="entry name" value="WH-like_DNA-bd_sf"/>
</dbReference>
<dbReference type="Proteomes" id="UP001500742">
    <property type="component" value="Unassembled WGS sequence"/>
</dbReference>
<organism evidence="1 2">
    <name type="scientific">Mucilaginibacter dorajii</name>
    <dbReference type="NCBI Taxonomy" id="692994"/>
    <lineage>
        <taxon>Bacteria</taxon>
        <taxon>Pseudomonadati</taxon>
        <taxon>Bacteroidota</taxon>
        <taxon>Sphingobacteriia</taxon>
        <taxon>Sphingobacteriales</taxon>
        <taxon>Sphingobacteriaceae</taxon>
        <taxon>Mucilaginibacter</taxon>
    </lineage>
</organism>
<accession>A0ABP7PHQ6</accession>
<evidence type="ECO:0000313" key="2">
    <source>
        <dbReference type="Proteomes" id="UP001500742"/>
    </source>
</evidence>
<dbReference type="EMBL" id="BAAAZC010000009">
    <property type="protein sequence ID" value="GAA3965867.1"/>
    <property type="molecule type" value="Genomic_DNA"/>
</dbReference>
<evidence type="ECO:0000313" key="1">
    <source>
        <dbReference type="EMBL" id="GAA3965867.1"/>
    </source>
</evidence>
<comment type="caution">
    <text evidence="1">The sequence shown here is derived from an EMBL/GenBank/DDBJ whole genome shotgun (WGS) entry which is preliminary data.</text>
</comment>
<sequence length="108" mass="12197">MPFSDSKFSNADNELANFAKALALPVRIAIIRTIILNGNTITKENFYEIPFHHETINKHIAELKTLGIIKASGYKGNIKYAIDEHLFDTMALKIAQLFSFVTNKQLMV</sequence>
<keyword evidence="2" id="KW-1185">Reference proteome</keyword>
<protein>
    <recommendedName>
        <fullName evidence="3">HTH arsR-type domain-containing protein</fullName>
    </recommendedName>
</protein>
<evidence type="ECO:0008006" key="3">
    <source>
        <dbReference type="Google" id="ProtNLM"/>
    </source>
</evidence>
<dbReference type="SUPFAM" id="SSF46785">
    <property type="entry name" value="Winged helix' DNA-binding domain"/>
    <property type="match status" value="1"/>
</dbReference>
<proteinExistence type="predicted"/>
<reference evidence="2" key="1">
    <citation type="journal article" date="2019" name="Int. J. Syst. Evol. Microbiol.">
        <title>The Global Catalogue of Microorganisms (GCM) 10K type strain sequencing project: providing services to taxonomists for standard genome sequencing and annotation.</title>
        <authorList>
            <consortium name="The Broad Institute Genomics Platform"/>
            <consortium name="The Broad Institute Genome Sequencing Center for Infectious Disease"/>
            <person name="Wu L."/>
            <person name="Ma J."/>
        </authorList>
    </citation>
    <scope>NUCLEOTIDE SEQUENCE [LARGE SCALE GENOMIC DNA]</scope>
    <source>
        <strain evidence="2">JCM 16601</strain>
    </source>
</reference>
<dbReference type="Gene3D" id="1.10.10.10">
    <property type="entry name" value="Winged helix-like DNA-binding domain superfamily/Winged helix DNA-binding domain"/>
    <property type="match status" value="1"/>
</dbReference>
<gene>
    <name evidence="1" type="ORF">GCM10022210_12930</name>
</gene>
<dbReference type="InterPro" id="IPR036390">
    <property type="entry name" value="WH_DNA-bd_sf"/>
</dbReference>
<dbReference type="RefSeq" id="WP_259088572.1">
    <property type="nucleotide sequence ID" value="NZ_BAAAZC010000009.1"/>
</dbReference>